<dbReference type="Gene3D" id="1.10.101.10">
    <property type="entry name" value="PGBD-like superfamily/PGBD"/>
    <property type="match status" value="1"/>
</dbReference>
<dbReference type="SUPFAM" id="SSF47090">
    <property type="entry name" value="PGBD-like"/>
    <property type="match status" value="1"/>
</dbReference>
<dbReference type="Pfam" id="PF13401">
    <property type="entry name" value="AAA_22"/>
    <property type="match status" value="1"/>
</dbReference>
<dbReference type="InterPro" id="IPR049945">
    <property type="entry name" value="AAA_22"/>
</dbReference>
<dbReference type="Proteomes" id="UP000540787">
    <property type="component" value="Unassembled WGS sequence"/>
</dbReference>
<feature type="domain" description="AAA+ ATPase" evidence="1">
    <location>
        <begin position="42"/>
        <end position="189"/>
    </location>
</feature>
<evidence type="ECO:0000259" key="1">
    <source>
        <dbReference type="SMART" id="SM00382"/>
    </source>
</evidence>
<gene>
    <name evidence="2" type="ORF">HD842_000286</name>
</gene>
<dbReference type="InterPro" id="IPR052026">
    <property type="entry name" value="ExeA_AAA_ATPase_DNA-bind"/>
</dbReference>
<dbReference type="SUPFAM" id="SSF52540">
    <property type="entry name" value="P-loop containing nucleoside triphosphate hydrolases"/>
    <property type="match status" value="1"/>
</dbReference>
<dbReference type="InterPro" id="IPR003593">
    <property type="entry name" value="AAA+_ATPase"/>
</dbReference>
<dbReference type="AlphaFoldDB" id="A0A7W9U733"/>
<dbReference type="Gene3D" id="3.40.50.300">
    <property type="entry name" value="P-loop containing nucleotide triphosphate hydrolases"/>
    <property type="match status" value="1"/>
</dbReference>
<comment type="caution">
    <text evidence="2">The sequence shown here is derived from an EMBL/GenBank/DDBJ whole genome shotgun (WGS) entry which is preliminary data.</text>
</comment>
<dbReference type="InterPro" id="IPR036365">
    <property type="entry name" value="PGBD-like_sf"/>
</dbReference>
<dbReference type="PANTHER" id="PTHR35894">
    <property type="entry name" value="GENERAL SECRETION PATHWAY PROTEIN A-RELATED"/>
    <property type="match status" value="1"/>
</dbReference>
<evidence type="ECO:0000313" key="3">
    <source>
        <dbReference type="Proteomes" id="UP000540787"/>
    </source>
</evidence>
<dbReference type="EMBL" id="JACHBX010000001">
    <property type="protein sequence ID" value="MBB6132175.1"/>
    <property type="molecule type" value="Genomic_DNA"/>
</dbReference>
<dbReference type="PANTHER" id="PTHR35894:SF1">
    <property type="entry name" value="PHOSPHORIBULOKINASE _ URIDINE KINASE FAMILY"/>
    <property type="match status" value="1"/>
</dbReference>
<dbReference type="InterPro" id="IPR002477">
    <property type="entry name" value="Peptidoglycan-bd-like"/>
</dbReference>
<dbReference type="GO" id="GO:0016887">
    <property type="term" value="F:ATP hydrolysis activity"/>
    <property type="evidence" value="ECO:0007669"/>
    <property type="project" value="InterPro"/>
</dbReference>
<organism evidence="2 3">
    <name type="scientific">Massilia aurea</name>
    <dbReference type="NCBI Taxonomy" id="373040"/>
    <lineage>
        <taxon>Bacteria</taxon>
        <taxon>Pseudomonadati</taxon>
        <taxon>Pseudomonadota</taxon>
        <taxon>Betaproteobacteria</taxon>
        <taxon>Burkholderiales</taxon>
        <taxon>Oxalobacteraceae</taxon>
        <taxon>Telluria group</taxon>
        <taxon>Massilia</taxon>
    </lineage>
</organism>
<dbReference type="InterPro" id="IPR027417">
    <property type="entry name" value="P-loop_NTPase"/>
</dbReference>
<keyword evidence="3" id="KW-1185">Reference proteome</keyword>
<protein>
    <submittedName>
        <fullName evidence="2">General secretion pathway protein A</fullName>
    </submittedName>
</protein>
<proteinExistence type="predicted"/>
<dbReference type="SMART" id="SM00382">
    <property type="entry name" value="AAA"/>
    <property type="match status" value="1"/>
</dbReference>
<dbReference type="RefSeq" id="WP_183549989.1">
    <property type="nucleotide sequence ID" value="NZ_JACHBX010000001.1"/>
</dbReference>
<accession>A0A7W9U733</accession>
<name>A0A7W9U733_9BURK</name>
<dbReference type="Pfam" id="PF01471">
    <property type="entry name" value="PG_binding_1"/>
    <property type="match status" value="1"/>
</dbReference>
<reference evidence="2 3" key="1">
    <citation type="submission" date="2020-08" db="EMBL/GenBank/DDBJ databases">
        <title>The Agave Microbiome: Exploring the role of microbial communities in plant adaptations to desert environments.</title>
        <authorList>
            <person name="Partida-Martinez L.P."/>
        </authorList>
    </citation>
    <scope>NUCLEOTIDE SEQUENCE [LARGE SCALE GENOMIC DNA]</scope>
    <source>
        <strain evidence="2 3">AT3.2</strain>
    </source>
</reference>
<sequence>MYNHYFQLSHSPFSIAPDPRYLFMSERHREALAHLLYGIGSGGGFVLLTGEIGAGKTTVCRCFIEQVPANCRLAYIFNPRLTAQELLQTVCDELHIEVAPAAAGAGVKGYVDAINRYLLASHAQGLNNVLVIDEAQNLSSDVLEQLRLLTNLETSERKLLQIILIGQPELRTMLARPELEQLAQRVIARYHLGPLGEAETGAYIAHRLAVAGAVGVPFPPALTPLVHRLAHGVPRRINLLCDRALLGAYVENSPQVTRAILRRAAAEVFADDPAARRAPRRWPLLAGGALACVALGAAAWQMLPQHAARPAAAGVATVKPAPVASVASSAPSTPKPVAVAAAAPGAPLPTLENETAALGALAALWGPSFANLAGADPKSMCEAALHANLRCHAGRGGLYELRLLDRPAVVTLHDGRRTGYAVLVGLDERSVTLAQGDRRERVDIAAFVARFGGEFTTFWRMPAAFRDVVAQGDRGPDVDWIAQRLAGLHSATAPALDAPLDARTKEWLRAFQAAQDLKADGVAGPRTYMRLNQLSNVAEPRLLATGGTGS</sequence>
<dbReference type="Gene3D" id="3.90.70.10">
    <property type="entry name" value="Cysteine proteinases"/>
    <property type="match status" value="1"/>
</dbReference>
<dbReference type="InterPro" id="IPR036366">
    <property type="entry name" value="PGBDSf"/>
</dbReference>
<evidence type="ECO:0000313" key="2">
    <source>
        <dbReference type="EMBL" id="MBB6132175.1"/>
    </source>
</evidence>